<dbReference type="EMBL" id="QRBI01000178">
    <property type="protein sequence ID" value="RMB96263.1"/>
    <property type="molecule type" value="Genomic_DNA"/>
</dbReference>
<accession>A0A3M0JBJ5</accession>
<reference evidence="1 2" key="1">
    <citation type="submission" date="2018-07" db="EMBL/GenBank/DDBJ databases">
        <title>A high quality draft genome assembly of the barn swallow (H. rustica rustica).</title>
        <authorList>
            <person name="Formenti G."/>
            <person name="Chiara M."/>
            <person name="Poveda L."/>
            <person name="Francoijs K.-J."/>
            <person name="Bonisoli-Alquati A."/>
            <person name="Canova L."/>
            <person name="Gianfranceschi L."/>
            <person name="Horner D.S."/>
            <person name="Saino N."/>
        </authorList>
    </citation>
    <scope>NUCLEOTIDE SEQUENCE [LARGE SCALE GENOMIC DNA]</scope>
    <source>
        <strain evidence="1">Chelidonia</strain>
        <tissue evidence="1">Blood</tissue>
    </source>
</reference>
<keyword evidence="2" id="KW-1185">Reference proteome</keyword>
<organism evidence="1 2">
    <name type="scientific">Hirundo rustica rustica</name>
    <dbReference type="NCBI Taxonomy" id="333673"/>
    <lineage>
        <taxon>Eukaryota</taxon>
        <taxon>Metazoa</taxon>
        <taxon>Chordata</taxon>
        <taxon>Craniata</taxon>
        <taxon>Vertebrata</taxon>
        <taxon>Euteleostomi</taxon>
        <taxon>Archelosauria</taxon>
        <taxon>Archosauria</taxon>
        <taxon>Dinosauria</taxon>
        <taxon>Saurischia</taxon>
        <taxon>Theropoda</taxon>
        <taxon>Coelurosauria</taxon>
        <taxon>Aves</taxon>
        <taxon>Neognathae</taxon>
        <taxon>Neoaves</taxon>
        <taxon>Telluraves</taxon>
        <taxon>Australaves</taxon>
        <taxon>Passeriformes</taxon>
        <taxon>Sylvioidea</taxon>
        <taxon>Hirundinidae</taxon>
        <taxon>Hirundo</taxon>
    </lineage>
</organism>
<protein>
    <submittedName>
        <fullName evidence="1">Uncharacterized protein</fullName>
    </submittedName>
</protein>
<sequence>MDSASKEGKEGKRIIKSLLRQVVVEAVGEQRPPDPDWVVACIFDRQGPLGSLELSQDLHEWQEKECLQCQEVIVIEVSCGVCGARFERETPKLWREGGFCDHCYSGTLGAFYQAAQIVLRIPNPVPDNFGGVADCRFVQTV</sequence>
<dbReference type="AlphaFoldDB" id="A0A3M0JBJ5"/>
<proteinExistence type="predicted"/>
<dbReference type="Proteomes" id="UP000269221">
    <property type="component" value="Unassembled WGS sequence"/>
</dbReference>
<name>A0A3M0JBJ5_HIRRU</name>
<comment type="caution">
    <text evidence="1">The sequence shown here is derived from an EMBL/GenBank/DDBJ whole genome shotgun (WGS) entry which is preliminary data.</text>
</comment>
<evidence type="ECO:0000313" key="1">
    <source>
        <dbReference type="EMBL" id="RMB96263.1"/>
    </source>
</evidence>
<evidence type="ECO:0000313" key="2">
    <source>
        <dbReference type="Proteomes" id="UP000269221"/>
    </source>
</evidence>
<gene>
    <name evidence="1" type="ORF">DUI87_27326</name>
</gene>